<dbReference type="GO" id="GO:0003690">
    <property type="term" value="F:double-stranded DNA binding"/>
    <property type="evidence" value="ECO:0007669"/>
    <property type="project" value="TreeGrafter"/>
</dbReference>
<dbReference type="OrthoDB" id="8564590at2"/>
<dbReference type="Gene3D" id="3.40.50.300">
    <property type="entry name" value="P-loop containing nucleotide triphosphate hydrolases"/>
    <property type="match status" value="1"/>
</dbReference>
<organism evidence="2 3">
    <name type="scientific">Geodermatophilus amargosae</name>
    <dbReference type="NCBI Taxonomy" id="1296565"/>
    <lineage>
        <taxon>Bacteria</taxon>
        <taxon>Bacillati</taxon>
        <taxon>Actinomycetota</taxon>
        <taxon>Actinomycetes</taxon>
        <taxon>Geodermatophilales</taxon>
        <taxon>Geodermatophilaceae</taxon>
        <taxon>Geodermatophilus</taxon>
    </lineage>
</organism>
<keyword evidence="2" id="KW-0808">Transferase</keyword>
<keyword evidence="2" id="KW-0418">Kinase</keyword>
<dbReference type="STRING" id="1296565.SAMN05660657_01337"/>
<dbReference type="EMBL" id="FPBA01000003">
    <property type="protein sequence ID" value="SFT52569.1"/>
    <property type="molecule type" value="Genomic_DNA"/>
</dbReference>
<evidence type="ECO:0000256" key="1">
    <source>
        <dbReference type="SAM" id="MobiDB-lite"/>
    </source>
</evidence>
<keyword evidence="3" id="KW-1185">Reference proteome</keyword>
<proteinExistence type="predicted"/>
<dbReference type="Pfam" id="PF13671">
    <property type="entry name" value="AAA_33"/>
    <property type="match status" value="1"/>
</dbReference>
<gene>
    <name evidence="2" type="ORF">SAMN05660657_01337</name>
</gene>
<dbReference type="SUPFAM" id="SSF52540">
    <property type="entry name" value="P-loop containing nucleoside triphosphate hydrolases"/>
    <property type="match status" value="1"/>
</dbReference>
<dbReference type="GO" id="GO:0006281">
    <property type="term" value="P:DNA repair"/>
    <property type="evidence" value="ECO:0007669"/>
    <property type="project" value="TreeGrafter"/>
</dbReference>
<evidence type="ECO:0000313" key="3">
    <source>
        <dbReference type="Proteomes" id="UP000199546"/>
    </source>
</evidence>
<dbReference type="PANTHER" id="PTHR12083:SF9">
    <property type="entry name" value="BIFUNCTIONAL POLYNUCLEOTIDE PHOSPHATASE_KINASE"/>
    <property type="match status" value="1"/>
</dbReference>
<feature type="region of interest" description="Disordered" evidence="1">
    <location>
        <begin position="1"/>
        <end position="24"/>
    </location>
</feature>
<accession>A0A1I6YQ06</accession>
<reference evidence="3" key="1">
    <citation type="submission" date="2016-10" db="EMBL/GenBank/DDBJ databases">
        <authorList>
            <person name="Varghese N."/>
            <person name="Submissions S."/>
        </authorList>
    </citation>
    <scope>NUCLEOTIDE SEQUENCE [LARGE SCALE GENOMIC DNA]</scope>
    <source>
        <strain evidence="3">DSM 46136</strain>
    </source>
</reference>
<protein>
    <submittedName>
        <fullName evidence="2">Predicted kinase</fullName>
    </submittedName>
</protein>
<dbReference type="GO" id="GO:0046403">
    <property type="term" value="F:polynucleotide 3'-phosphatase activity"/>
    <property type="evidence" value="ECO:0007669"/>
    <property type="project" value="TreeGrafter"/>
</dbReference>
<dbReference type="PANTHER" id="PTHR12083">
    <property type="entry name" value="BIFUNCTIONAL POLYNUCLEOTIDE PHOSPHATASE/KINASE"/>
    <property type="match status" value="1"/>
</dbReference>
<dbReference type="InterPro" id="IPR027417">
    <property type="entry name" value="P-loop_NTPase"/>
</dbReference>
<dbReference type="AlphaFoldDB" id="A0A1I6YQ06"/>
<dbReference type="Proteomes" id="UP000199546">
    <property type="component" value="Unassembled WGS sequence"/>
</dbReference>
<name>A0A1I6YQ06_9ACTN</name>
<evidence type="ECO:0000313" key="2">
    <source>
        <dbReference type="EMBL" id="SFT52569.1"/>
    </source>
</evidence>
<sequence>MSEDLPAPRHAHARGGPLQGGRDSRIEAAGAPELVVVVGLQGAGKSTWVQRHLAATHAVVSKDHWPRARRREARQQRVVAELLAAGRSVVVDNTNPSPEERAPLVAAARAAGLPVRAVWVDTPLAECLVRVEARNATREERGRVPLVGVLSARRRFRPPSEVEGFDRVDVVRPGS</sequence>
<dbReference type="GO" id="GO:0046404">
    <property type="term" value="F:ATP-dependent polydeoxyribonucleotide 5'-hydroxyl-kinase activity"/>
    <property type="evidence" value="ECO:0007669"/>
    <property type="project" value="TreeGrafter"/>
</dbReference>